<evidence type="ECO:0000256" key="4">
    <source>
        <dbReference type="ARBA" id="ARBA00022525"/>
    </source>
</evidence>
<feature type="transmembrane region" description="Helical" evidence="8">
    <location>
        <begin position="536"/>
        <end position="559"/>
    </location>
</feature>
<evidence type="ECO:0000256" key="1">
    <source>
        <dbReference type="ARBA" id="ARBA00004196"/>
    </source>
</evidence>
<proteinExistence type="predicted"/>
<comment type="subcellular location">
    <subcellularLocation>
        <location evidence="1">Cell envelope</location>
    </subcellularLocation>
    <subcellularLocation>
        <location evidence="2">Cell outer membrane</location>
    </subcellularLocation>
    <subcellularLocation>
        <location evidence="3">Secreted</location>
    </subcellularLocation>
</comment>
<dbReference type="VEuPathDB" id="AmoebaDB:DDB_G0278313"/>
<evidence type="ECO:0000256" key="2">
    <source>
        <dbReference type="ARBA" id="ARBA00004442"/>
    </source>
</evidence>
<comment type="caution">
    <text evidence="9">The sequence shown here is derived from an EMBL/GenBank/DDBJ whole genome shotgun (WGS) entry which is preliminary data.</text>
</comment>
<gene>
    <name evidence="9" type="ORF">DDB_G0278313</name>
</gene>
<dbReference type="GeneID" id="8621489"/>
<dbReference type="InterPro" id="IPR011050">
    <property type="entry name" value="Pectin_lyase_fold/virulence"/>
</dbReference>
<dbReference type="PANTHER" id="PTHR31318:SF2">
    <property type="entry name" value="PECTIN LYASE-LIKE FAMILY PROTEIN-RELATED"/>
    <property type="match status" value="1"/>
</dbReference>
<dbReference type="PANTHER" id="PTHR31318">
    <property type="entry name" value="EXPRESSED PROTEIN-RELATED"/>
    <property type="match status" value="1"/>
</dbReference>
<reference evidence="9 10" key="1">
    <citation type="journal article" date="2005" name="Nature">
        <title>The genome of the social amoeba Dictyostelium discoideum.</title>
        <authorList>
            <consortium name="The Dictyostelium discoideum Sequencing Consortium"/>
            <person name="Eichinger L."/>
            <person name="Pachebat J.A."/>
            <person name="Glockner G."/>
            <person name="Rajandream M.A."/>
            <person name="Sucgang R."/>
            <person name="Berriman M."/>
            <person name="Song J."/>
            <person name="Olsen R."/>
            <person name="Szafranski K."/>
            <person name="Xu Q."/>
            <person name="Tunggal B."/>
            <person name="Kummerfeld S."/>
            <person name="Madera M."/>
            <person name="Konfortov B.A."/>
            <person name="Rivero F."/>
            <person name="Bankier A.T."/>
            <person name="Lehmann R."/>
            <person name="Hamlin N."/>
            <person name="Davies R."/>
            <person name="Gaudet P."/>
            <person name="Fey P."/>
            <person name="Pilcher K."/>
            <person name="Chen G."/>
            <person name="Saunders D."/>
            <person name="Sodergren E."/>
            <person name="Davis P."/>
            <person name="Kerhornou A."/>
            <person name="Nie X."/>
            <person name="Hall N."/>
            <person name="Anjard C."/>
            <person name="Hemphill L."/>
            <person name="Bason N."/>
            <person name="Farbrother P."/>
            <person name="Desany B."/>
            <person name="Just E."/>
            <person name="Morio T."/>
            <person name="Rost R."/>
            <person name="Churcher C."/>
            <person name="Cooper J."/>
            <person name="Haydock S."/>
            <person name="van Driessche N."/>
            <person name="Cronin A."/>
            <person name="Goodhead I."/>
            <person name="Muzny D."/>
            <person name="Mourier T."/>
            <person name="Pain A."/>
            <person name="Lu M."/>
            <person name="Harper D."/>
            <person name="Lindsay R."/>
            <person name="Hauser H."/>
            <person name="James K."/>
            <person name="Quiles M."/>
            <person name="Madan Babu M."/>
            <person name="Saito T."/>
            <person name="Buchrieser C."/>
            <person name="Wardroper A."/>
            <person name="Felder M."/>
            <person name="Thangavelu M."/>
            <person name="Johnson D."/>
            <person name="Knights A."/>
            <person name="Loulseged H."/>
            <person name="Mungall K."/>
            <person name="Oliver K."/>
            <person name="Price C."/>
            <person name="Quail M.A."/>
            <person name="Urushihara H."/>
            <person name="Hernandez J."/>
            <person name="Rabbinowitsch E."/>
            <person name="Steffen D."/>
            <person name="Sanders M."/>
            <person name="Ma J."/>
            <person name="Kohara Y."/>
            <person name="Sharp S."/>
            <person name="Simmonds M."/>
            <person name="Spiegler S."/>
            <person name="Tivey A."/>
            <person name="Sugano S."/>
            <person name="White B."/>
            <person name="Walker D."/>
            <person name="Woodward J."/>
            <person name="Winckler T."/>
            <person name="Tanaka Y."/>
            <person name="Shaulsky G."/>
            <person name="Schleicher M."/>
            <person name="Weinstock G."/>
            <person name="Rosenthal A."/>
            <person name="Cox E.C."/>
            <person name="Chisholm R.L."/>
            <person name="Gibbs R."/>
            <person name="Loomis W.F."/>
            <person name="Platzer M."/>
            <person name="Kay R.R."/>
            <person name="Williams J."/>
            <person name="Dear P.H."/>
            <person name="Noegel A.A."/>
            <person name="Barrell B."/>
            <person name="Kuspa A."/>
        </authorList>
    </citation>
    <scope>NUCLEOTIDE SEQUENCE [LARGE SCALE GENOMIC DNA]</scope>
    <source>
        <strain evidence="9 10">AX4</strain>
    </source>
</reference>
<dbReference type="EMBL" id="AAFI02000023">
    <property type="protein sequence ID" value="EAL68329.1"/>
    <property type="molecule type" value="Genomic_DNA"/>
</dbReference>
<evidence type="ECO:0000256" key="5">
    <source>
        <dbReference type="ARBA" id="ARBA00022729"/>
    </source>
</evidence>
<evidence type="ECO:0000313" key="10">
    <source>
        <dbReference type="Proteomes" id="UP000002195"/>
    </source>
</evidence>
<dbReference type="SUPFAM" id="SSF51126">
    <property type="entry name" value="Pectin lyase-like"/>
    <property type="match status" value="1"/>
</dbReference>
<dbReference type="InParanoid" id="Q54YC0"/>
<dbReference type="InterPro" id="IPR003368">
    <property type="entry name" value="POMP_repeat"/>
</dbReference>
<keyword evidence="8" id="KW-0812">Transmembrane</keyword>
<feature type="transmembrane region" description="Helical" evidence="8">
    <location>
        <begin position="7"/>
        <end position="31"/>
    </location>
</feature>
<dbReference type="PaxDb" id="44689-DDB0238239"/>
<dbReference type="GO" id="GO:0005576">
    <property type="term" value="C:extracellular region"/>
    <property type="evidence" value="ECO:0007669"/>
    <property type="project" value="UniProtKB-SubCell"/>
</dbReference>
<keyword evidence="5" id="KW-0732">Signal</keyword>
<dbReference type="GO" id="GO:0016829">
    <property type="term" value="F:lyase activity"/>
    <property type="evidence" value="ECO:0007669"/>
    <property type="project" value="UniProtKB-KW"/>
</dbReference>
<dbReference type="KEGG" id="ddi:DDB_G0278313"/>
<evidence type="ECO:0000256" key="8">
    <source>
        <dbReference type="SAM" id="Phobius"/>
    </source>
</evidence>
<keyword evidence="7" id="KW-0998">Cell outer membrane</keyword>
<dbReference type="HOGENOM" id="CLU_468082_0_0_1"/>
<keyword evidence="8" id="KW-1133">Transmembrane helix</keyword>
<keyword evidence="10" id="KW-1185">Reference proteome</keyword>
<organism evidence="9 10">
    <name type="scientific">Dictyostelium discoideum</name>
    <name type="common">Social amoeba</name>
    <dbReference type="NCBI Taxonomy" id="44689"/>
    <lineage>
        <taxon>Eukaryota</taxon>
        <taxon>Amoebozoa</taxon>
        <taxon>Evosea</taxon>
        <taxon>Eumycetozoa</taxon>
        <taxon>Dictyostelia</taxon>
        <taxon>Dictyosteliales</taxon>
        <taxon>Dictyosteliaceae</taxon>
        <taxon>Dictyostelium</taxon>
    </lineage>
</organism>
<keyword evidence="4" id="KW-0964">Secreted</keyword>
<keyword evidence="6 8" id="KW-0472">Membrane</keyword>
<dbReference type="Pfam" id="PF02415">
    <property type="entry name" value="Chlam_PMP"/>
    <property type="match status" value="2"/>
</dbReference>
<evidence type="ECO:0000256" key="7">
    <source>
        <dbReference type="ARBA" id="ARBA00023237"/>
    </source>
</evidence>
<dbReference type="RefSeq" id="XP_642282.1">
    <property type="nucleotide sequence ID" value="XM_637190.1"/>
</dbReference>
<dbReference type="OMA" id="YIANANV"/>
<sequence length="583" mass="62701">MLKKSLFIYLFIFFNFIIKITTAATSVTYYVSVNNGNDNIPCGESLEKSCQSIQYVFNQYNSTYLNSQDIIEVMILLDDGEYIGENNVNFNIYNMTITIQPINNSKTPSPVTFNGINSAGDRVFNITEPYLIKTNETTIQYGINSTSLTLNNLNFINFNPTIGNGNGTIGNGAIIFIDIFNSSLSLSINKCNFNNNQGNKGGVIYMESEFYSDGNNLVEISIKSSQFTNNNATISGGVAYLDGFNDIYIDTCLFDNSYSPVSGTSTLFISNGEFIEIRRSNFTRNQIASTVELFGIQYKNGSMVKDCLFDGNVVNGKGGAISMYLSWLSVDGTLFNNNYAGAIGGAIFATGVSSYLLVANSKFIDNKSSGAGGAIATQGSVYTSLNNCEFISNSANAGGSLSFEYSNQIHLRNCTISGNVGVGQGGAIYSSYSTISMDDTKISANQAYQGGAVYCSASTLNITSSNIPLNGNTDLGNGTDSYEWKGEDGIKVNDYGIYCALTPTYTYCTVNGDTPYSKLCGESDVTELSGLTAGQIAGIVIGCTIGAGILAFGLAWVISKTTIKEHFIRLRSSSTSNTSYSLN</sequence>
<dbReference type="dictyBase" id="DDB_G0278313"/>
<protein>
    <submittedName>
        <fullName evidence="9">Pectin lyase-like family protein</fullName>
    </submittedName>
</protein>
<dbReference type="PhylomeDB" id="Q54YC0"/>
<accession>Q54YC0</accession>
<dbReference type="eggNOG" id="ENOG502RFJY">
    <property type="taxonomic scope" value="Eukaryota"/>
</dbReference>
<evidence type="ECO:0000313" key="9">
    <source>
        <dbReference type="EMBL" id="EAL68329.1"/>
    </source>
</evidence>
<evidence type="ECO:0000256" key="3">
    <source>
        <dbReference type="ARBA" id="ARBA00004613"/>
    </source>
</evidence>
<evidence type="ECO:0000256" key="6">
    <source>
        <dbReference type="ARBA" id="ARBA00023136"/>
    </source>
</evidence>
<dbReference type="STRING" id="44689.Q54YC0"/>
<dbReference type="Proteomes" id="UP000002195">
    <property type="component" value="Unassembled WGS sequence"/>
</dbReference>
<dbReference type="NCBIfam" id="TIGR01376">
    <property type="entry name" value="POMP_repeat"/>
    <property type="match status" value="1"/>
</dbReference>
<name>Q54YC0_DICDI</name>
<dbReference type="AlphaFoldDB" id="Q54YC0"/>